<evidence type="ECO:0000256" key="4">
    <source>
        <dbReference type="ARBA" id="ARBA00022801"/>
    </source>
</evidence>
<dbReference type="EMBL" id="JBBMFD010000045">
    <property type="protein sequence ID" value="MEQ2441788.1"/>
    <property type="molecule type" value="Genomic_DNA"/>
</dbReference>
<dbReference type="Gene3D" id="3.40.80.10">
    <property type="entry name" value="Peptidoglycan recognition protein-like"/>
    <property type="match status" value="1"/>
</dbReference>
<dbReference type="Proteomes" id="UP001489509">
    <property type="component" value="Unassembled WGS sequence"/>
</dbReference>
<sequence>MAVSIIEQIIPSTNANRPGGNYTKSYITIHETGNKDAGAGAKNHANWLSNGADGEIGYHYTVDDHEIYHHIPDNEKAWHAGDGGSGTGNLHSIGIELCVNADGDFEQTKKNAAWLVAKLMEDYSIPINNVVQHNHWSGKNCPQTIRETGTWDAFLALCRAELDSGSTAPSGDTYTVQAGDCLSSIGEKLGIDWRDIAAVNGITEPYTIYAGQVLQLSGGQPDPAPAPQPSTGYKLGDHVVFSTCYRSSTAPIEEHLTAAQMLRSHGVITRIAEGARNPYLLDNGLCWVNDGDIRGYYQG</sequence>
<dbReference type="Pfam" id="PF01476">
    <property type="entry name" value="LysM"/>
    <property type="match status" value="1"/>
</dbReference>
<dbReference type="CDD" id="cd06583">
    <property type="entry name" value="PGRP"/>
    <property type="match status" value="1"/>
</dbReference>
<keyword evidence="6" id="KW-0178">Competence</keyword>
<evidence type="ECO:0000313" key="10">
    <source>
        <dbReference type="Proteomes" id="UP001489509"/>
    </source>
</evidence>
<dbReference type="PANTHER" id="PTHR30417:SF11">
    <property type="entry name" value="N-ACETYLMURAMOYL-L-ALANINE AMIDASE XLYA"/>
    <property type="match status" value="1"/>
</dbReference>
<dbReference type="RefSeq" id="WP_349221097.1">
    <property type="nucleotide sequence ID" value="NZ_JBBMFD010000045.1"/>
</dbReference>
<dbReference type="SMART" id="SM00257">
    <property type="entry name" value="LysM"/>
    <property type="match status" value="1"/>
</dbReference>
<dbReference type="InterPro" id="IPR051206">
    <property type="entry name" value="NAMLAA_amidase_2"/>
</dbReference>
<protein>
    <recommendedName>
        <fullName evidence="3">N-acetylmuramoyl-L-alanine amidase</fullName>
        <ecNumber evidence="3">3.5.1.28</ecNumber>
    </recommendedName>
</protein>
<evidence type="ECO:0000256" key="1">
    <source>
        <dbReference type="ARBA" id="ARBA00001561"/>
    </source>
</evidence>
<keyword evidence="5" id="KW-0749">Sporulation</keyword>
<gene>
    <name evidence="9" type="ORF">WMO26_13195</name>
</gene>
<evidence type="ECO:0000256" key="3">
    <source>
        <dbReference type="ARBA" id="ARBA00011901"/>
    </source>
</evidence>
<keyword evidence="7" id="KW-0961">Cell wall biogenesis/degradation</keyword>
<evidence type="ECO:0000256" key="5">
    <source>
        <dbReference type="ARBA" id="ARBA00022969"/>
    </source>
</evidence>
<dbReference type="GO" id="GO:0008745">
    <property type="term" value="F:N-acetylmuramoyl-L-alanine amidase activity"/>
    <property type="evidence" value="ECO:0007669"/>
    <property type="project" value="UniProtKB-EC"/>
</dbReference>
<dbReference type="SUPFAM" id="SSF55846">
    <property type="entry name" value="N-acetylmuramoyl-L-alanine amidase-like"/>
    <property type="match status" value="1"/>
</dbReference>
<dbReference type="SUPFAM" id="SSF54106">
    <property type="entry name" value="LysM domain"/>
    <property type="match status" value="1"/>
</dbReference>
<dbReference type="CDD" id="cd00118">
    <property type="entry name" value="LysM"/>
    <property type="match status" value="1"/>
</dbReference>
<dbReference type="EC" id="3.5.1.28" evidence="3"/>
<dbReference type="InterPro" id="IPR036779">
    <property type="entry name" value="LysM_dom_sf"/>
</dbReference>
<dbReference type="InterPro" id="IPR002502">
    <property type="entry name" value="Amidase_domain"/>
</dbReference>
<comment type="catalytic activity">
    <reaction evidence="1">
        <text>Hydrolyzes the link between N-acetylmuramoyl residues and L-amino acid residues in certain cell-wall glycopeptides.</text>
        <dbReference type="EC" id="3.5.1.28"/>
    </reaction>
</comment>
<evidence type="ECO:0000256" key="7">
    <source>
        <dbReference type="ARBA" id="ARBA00023316"/>
    </source>
</evidence>
<proteinExistence type="inferred from homology"/>
<comment type="caution">
    <text evidence="9">The sequence shown here is derived from an EMBL/GenBank/DDBJ whole genome shotgun (WGS) entry which is preliminary data.</text>
</comment>
<feature type="domain" description="LysM" evidence="8">
    <location>
        <begin position="172"/>
        <end position="216"/>
    </location>
</feature>
<dbReference type="PANTHER" id="PTHR30417">
    <property type="entry name" value="N-ACETYLMURAMOYL-L-ALANINE AMIDASE AMID"/>
    <property type="match status" value="1"/>
</dbReference>
<dbReference type="Gene3D" id="3.10.350.10">
    <property type="entry name" value="LysM domain"/>
    <property type="match status" value="1"/>
</dbReference>
<comment type="similarity">
    <text evidence="2">Belongs to the N-acetylmuramoyl-L-alanine amidase 2 family.</text>
</comment>
<keyword evidence="4 9" id="KW-0378">Hydrolase</keyword>
<dbReference type="Pfam" id="PF01510">
    <property type="entry name" value="Amidase_2"/>
    <property type="match status" value="1"/>
</dbReference>
<dbReference type="InterPro" id="IPR018392">
    <property type="entry name" value="LysM"/>
</dbReference>
<dbReference type="InterPro" id="IPR036505">
    <property type="entry name" value="Amidase/PGRP_sf"/>
</dbReference>
<evidence type="ECO:0000259" key="8">
    <source>
        <dbReference type="PROSITE" id="PS51782"/>
    </source>
</evidence>
<name>A0ABV1E3A3_9FIRM</name>
<evidence type="ECO:0000256" key="6">
    <source>
        <dbReference type="ARBA" id="ARBA00023287"/>
    </source>
</evidence>
<dbReference type="SMART" id="SM00644">
    <property type="entry name" value="Ami_2"/>
    <property type="match status" value="1"/>
</dbReference>
<organism evidence="9 10">
    <name type="scientific">Solibaculum intestinale</name>
    <dbReference type="NCBI Taxonomy" id="3133165"/>
    <lineage>
        <taxon>Bacteria</taxon>
        <taxon>Bacillati</taxon>
        <taxon>Bacillota</taxon>
        <taxon>Clostridia</taxon>
        <taxon>Eubacteriales</taxon>
        <taxon>Oscillospiraceae</taxon>
        <taxon>Solibaculum</taxon>
    </lineage>
</organism>
<dbReference type="PROSITE" id="PS51782">
    <property type="entry name" value="LYSM"/>
    <property type="match status" value="1"/>
</dbReference>
<accession>A0ABV1E3A3</accession>
<keyword evidence="10" id="KW-1185">Reference proteome</keyword>
<evidence type="ECO:0000313" key="9">
    <source>
        <dbReference type="EMBL" id="MEQ2441788.1"/>
    </source>
</evidence>
<reference evidence="9 10" key="1">
    <citation type="submission" date="2024-03" db="EMBL/GenBank/DDBJ databases">
        <title>Human intestinal bacterial collection.</title>
        <authorList>
            <person name="Pauvert C."/>
            <person name="Hitch T.C.A."/>
            <person name="Clavel T."/>
        </authorList>
    </citation>
    <scope>NUCLEOTIDE SEQUENCE [LARGE SCALE GENOMIC DNA]</scope>
    <source>
        <strain evidence="9 10">CLA-JM-H44</strain>
    </source>
</reference>
<evidence type="ECO:0000256" key="2">
    <source>
        <dbReference type="ARBA" id="ARBA00007553"/>
    </source>
</evidence>